<dbReference type="GO" id="GO:0006269">
    <property type="term" value="P:DNA replication, synthesis of primer"/>
    <property type="evidence" value="ECO:0007669"/>
    <property type="project" value="UniProtKB-UniRule"/>
</dbReference>
<evidence type="ECO:0000256" key="13">
    <source>
        <dbReference type="PIRNR" id="PIRNR002811"/>
    </source>
</evidence>
<protein>
    <recommendedName>
        <fullName evidence="12 13">DNA primase</fullName>
        <ecNumber evidence="12">2.7.7.101</ecNumber>
    </recommendedName>
</protein>
<evidence type="ECO:0000256" key="3">
    <source>
        <dbReference type="ARBA" id="ARBA00022679"/>
    </source>
</evidence>
<dbReference type="InterPro" id="IPR037068">
    <property type="entry name" value="DNA_primase_core_N_sf"/>
</dbReference>
<organism evidence="17 18">
    <name type="scientific">Halorhodospira halophila (strain DSM 244 / SL1)</name>
    <name type="common">Ectothiorhodospira halophila (strain DSM 244 / SL1)</name>
    <dbReference type="NCBI Taxonomy" id="349124"/>
    <lineage>
        <taxon>Bacteria</taxon>
        <taxon>Pseudomonadati</taxon>
        <taxon>Pseudomonadota</taxon>
        <taxon>Gammaproteobacteria</taxon>
        <taxon>Chromatiales</taxon>
        <taxon>Ectothiorhodospiraceae</taxon>
        <taxon>Halorhodospira</taxon>
    </lineage>
</organism>
<dbReference type="AlphaFoldDB" id="A1WW14"/>
<accession>A1WW14</accession>
<dbReference type="Gene3D" id="1.10.860.10">
    <property type="entry name" value="DNAb Helicase, Chain A"/>
    <property type="match status" value="1"/>
</dbReference>
<dbReference type="eggNOG" id="COG0358">
    <property type="taxonomic scope" value="Bacteria"/>
</dbReference>
<dbReference type="PANTHER" id="PTHR30313">
    <property type="entry name" value="DNA PRIMASE"/>
    <property type="match status" value="1"/>
</dbReference>
<dbReference type="Pfam" id="PF01807">
    <property type="entry name" value="Zn_ribbon_DnaG"/>
    <property type="match status" value="1"/>
</dbReference>
<evidence type="ECO:0000256" key="9">
    <source>
        <dbReference type="ARBA" id="ARBA00022842"/>
    </source>
</evidence>
<dbReference type="GO" id="GO:0008270">
    <property type="term" value="F:zinc ion binding"/>
    <property type="evidence" value="ECO:0007669"/>
    <property type="project" value="UniProtKB-UniRule"/>
</dbReference>
<keyword evidence="1 12" id="KW-0240">DNA-directed RNA polymerase</keyword>
<dbReference type="FunFam" id="3.90.980.10:FF:000001">
    <property type="entry name" value="DNA primase"/>
    <property type="match status" value="1"/>
</dbReference>
<dbReference type="InterPro" id="IPR006171">
    <property type="entry name" value="TOPRIM_dom"/>
</dbReference>
<dbReference type="FunFam" id="3.40.1360.10:FF:000002">
    <property type="entry name" value="DNA primase"/>
    <property type="match status" value="1"/>
</dbReference>
<evidence type="ECO:0000256" key="6">
    <source>
        <dbReference type="ARBA" id="ARBA00022723"/>
    </source>
</evidence>
<feature type="zinc finger region" description="CHC2-type" evidence="12 14">
    <location>
        <begin position="40"/>
        <end position="64"/>
    </location>
</feature>
<dbReference type="EC" id="2.7.7.101" evidence="12"/>
<evidence type="ECO:0000256" key="4">
    <source>
        <dbReference type="ARBA" id="ARBA00022695"/>
    </source>
</evidence>
<dbReference type="SUPFAM" id="SSF117023">
    <property type="entry name" value="DNA primase DnaG, C-terminal domain"/>
    <property type="match status" value="1"/>
</dbReference>
<dbReference type="GO" id="GO:1990077">
    <property type="term" value="C:primosome complex"/>
    <property type="evidence" value="ECO:0007669"/>
    <property type="project" value="UniProtKB-KW"/>
</dbReference>
<dbReference type="GO" id="GO:0005737">
    <property type="term" value="C:cytoplasm"/>
    <property type="evidence" value="ECO:0007669"/>
    <property type="project" value="TreeGrafter"/>
</dbReference>
<reference evidence="17 18" key="2">
    <citation type="journal article" date="2013" name="Stand. Genomic Sci.">
        <title>Complete genome sequence of Halorhodospira halophila SL1.</title>
        <authorList>
            <person name="Challacombe J.F."/>
            <person name="Majid S."/>
            <person name="Deole R."/>
            <person name="Brettin T.S."/>
            <person name="Bruce D."/>
            <person name="Delano S.F."/>
            <person name="Detter J.C."/>
            <person name="Gleasner C.D."/>
            <person name="Han C.S."/>
            <person name="Misra M."/>
            <person name="Reitenga K.G."/>
            <person name="Mikhailova N."/>
            <person name="Woyke T."/>
            <person name="Pitluck S."/>
            <person name="Nolan M."/>
            <person name="Land M.L."/>
            <person name="Saunders E."/>
            <person name="Tapia R."/>
            <person name="Lapidus A."/>
            <person name="Ivanova N."/>
            <person name="Hoff W.D."/>
        </authorList>
    </citation>
    <scope>NUCLEOTIDE SEQUENCE [LARGE SCALE GENOMIC DNA]</scope>
    <source>
        <strain evidence="18">DSM 244 / SL1</strain>
    </source>
</reference>
<dbReference type="NCBIfam" id="TIGR01391">
    <property type="entry name" value="dnaG"/>
    <property type="match status" value="1"/>
</dbReference>
<evidence type="ECO:0000256" key="12">
    <source>
        <dbReference type="HAMAP-Rule" id="MF_00974"/>
    </source>
</evidence>
<evidence type="ECO:0000313" key="18">
    <source>
        <dbReference type="Proteomes" id="UP000000647"/>
    </source>
</evidence>
<dbReference type="InterPro" id="IPR002694">
    <property type="entry name" value="Znf_CHC2"/>
</dbReference>
<evidence type="ECO:0000313" key="17">
    <source>
        <dbReference type="EMBL" id="ABM61876.1"/>
    </source>
</evidence>
<dbReference type="GO" id="GO:0003899">
    <property type="term" value="F:DNA-directed RNA polymerase activity"/>
    <property type="evidence" value="ECO:0007669"/>
    <property type="project" value="UniProtKB-UniRule"/>
</dbReference>
<dbReference type="Gene3D" id="1.20.50.20">
    <property type="entry name" value="DnaG, RNA polymerase domain, helical bundle"/>
    <property type="match status" value="1"/>
</dbReference>
<dbReference type="InterPro" id="IPR036977">
    <property type="entry name" value="DNA_primase_Znf_CHC2"/>
</dbReference>
<dbReference type="FunFam" id="3.90.580.10:FF:000001">
    <property type="entry name" value="DNA primase"/>
    <property type="match status" value="1"/>
</dbReference>
<comment type="cofactor">
    <cofactor evidence="12 13 14">
        <name>Zn(2+)</name>
        <dbReference type="ChEBI" id="CHEBI:29105"/>
    </cofactor>
    <text evidence="12 13 14">Binds 1 zinc ion per monomer.</text>
</comment>
<keyword evidence="18" id="KW-1185">Reference proteome</keyword>
<dbReference type="PIRSF" id="PIRSF002811">
    <property type="entry name" value="DnaG"/>
    <property type="match status" value="1"/>
</dbReference>
<evidence type="ECO:0000256" key="7">
    <source>
        <dbReference type="ARBA" id="ARBA00022771"/>
    </source>
</evidence>
<dbReference type="SUPFAM" id="SSF56731">
    <property type="entry name" value="DNA primase core"/>
    <property type="match status" value="1"/>
</dbReference>
<dbReference type="InterPro" id="IPR013173">
    <property type="entry name" value="DNA_primase_DnaG_DnaB-bd_dom"/>
</dbReference>
<proteinExistence type="inferred from homology"/>
<gene>
    <name evidence="12" type="primary">dnaG</name>
    <name evidence="17" type="ordered locus">Hhal_1100</name>
</gene>
<dbReference type="PANTHER" id="PTHR30313:SF2">
    <property type="entry name" value="DNA PRIMASE"/>
    <property type="match status" value="1"/>
</dbReference>
<dbReference type="Pfam" id="PF10410">
    <property type="entry name" value="DnaB_bind"/>
    <property type="match status" value="1"/>
</dbReference>
<dbReference type="Gene3D" id="3.40.1360.10">
    <property type="match status" value="1"/>
</dbReference>
<dbReference type="InterPro" id="IPR050219">
    <property type="entry name" value="DnaG_primase"/>
</dbReference>
<dbReference type="CDD" id="cd03364">
    <property type="entry name" value="TOPRIM_DnaG_primases"/>
    <property type="match status" value="1"/>
</dbReference>
<dbReference type="GO" id="GO:0003677">
    <property type="term" value="F:DNA binding"/>
    <property type="evidence" value="ECO:0007669"/>
    <property type="project" value="UniProtKB-KW"/>
</dbReference>
<evidence type="ECO:0000256" key="14">
    <source>
        <dbReference type="PIRSR" id="PIRSR002811-1"/>
    </source>
</evidence>
<comment type="function">
    <text evidence="12 13">RNA polymerase that catalyzes the synthesis of short RNA molecules used as primers for DNA polymerase during DNA replication.</text>
</comment>
<dbReference type="Pfam" id="PF13662">
    <property type="entry name" value="Toprim_4"/>
    <property type="match status" value="1"/>
</dbReference>
<evidence type="ECO:0000256" key="10">
    <source>
        <dbReference type="ARBA" id="ARBA00023125"/>
    </source>
</evidence>
<dbReference type="RefSeq" id="WP_011813899.1">
    <property type="nucleotide sequence ID" value="NC_008789.1"/>
</dbReference>
<dbReference type="EMBL" id="CP000544">
    <property type="protein sequence ID" value="ABM61876.1"/>
    <property type="molecule type" value="Genomic_DNA"/>
</dbReference>
<dbReference type="GO" id="GO:0000428">
    <property type="term" value="C:DNA-directed RNA polymerase complex"/>
    <property type="evidence" value="ECO:0007669"/>
    <property type="project" value="UniProtKB-KW"/>
</dbReference>
<dbReference type="KEGG" id="hha:Hhal_1100"/>
<keyword evidence="8 12" id="KW-0862">Zinc</keyword>
<dbReference type="HAMAP" id="MF_00974">
    <property type="entry name" value="DNA_primase_DnaG"/>
    <property type="match status" value="1"/>
</dbReference>
<keyword evidence="11 12" id="KW-0804">Transcription</keyword>
<keyword evidence="3 12" id="KW-0808">Transferase</keyword>
<sequence length="614" mass="69234">MAGRIPDEFIDEVLQRTDIVAVVGERVPLRPGGSNYKARCPFHDERTPSFNVSPERQTYHCFGCGAHGTAIRFLMEHDRMEFREAIEELANRVGLEIPDTGGARRPADEFAPLYRAMAHADQFFRDALRNHPARQSAVEYLRQRGISGEVAARFGLGFAPPGWDNLLRQLNDPRPAIRAGLVIERDQKTYDRFRDRITFPIHDRRGRVVAFGARVVSEGEPKYLNSPETPIFHKGREVYGLYQALQAERRPGRLIVVEGYMDVIALTQQGIPGAVATLGTATTAEQATLLLRSADELVLCFDGDDAGRSAALRAVENLLPVLQGDREVGVLLLPEGTDPDDLVRSEGREAFENRLATATPVIEFYLARLGEACDLTTVDGRARLLERASGSLRRLPRGVIRETLIGQLAELTRTEPERIDRILEGRAETPRDDPAPQGRSAPRTPEASLQRTPVRHAIALLLQQPQLATHAGDPDRFADRDTPGLELLQQLLELARTEPNMTTARILERFRDTPHEAPLHRLAAWQRTAMAEGDHQQEFQDALMRIEEQIIHNEQKRLVRALDQVGQDDQTIDREQELLRQATRLQLLMDRLKRGRISADEEQEMRELRAAFRL</sequence>
<feature type="compositionally biased region" description="Basic and acidic residues" evidence="15">
    <location>
        <begin position="423"/>
        <end position="434"/>
    </location>
</feature>
<feature type="domain" description="Toprim" evidence="16">
    <location>
        <begin position="252"/>
        <end position="334"/>
    </location>
</feature>
<evidence type="ECO:0000256" key="1">
    <source>
        <dbReference type="ARBA" id="ARBA00022478"/>
    </source>
</evidence>
<evidence type="ECO:0000259" key="16">
    <source>
        <dbReference type="PROSITE" id="PS50880"/>
    </source>
</evidence>
<comment type="subunit">
    <text evidence="12">Monomer. Interacts with DnaB.</text>
</comment>
<dbReference type="InterPro" id="IPR013264">
    <property type="entry name" value="DNAG_N"/>
</dbReference>
<dbReference type="SUPFAM" id="SSF57783">
    <property type="entry name" value="Zinc beta-ribbon"/>
    <property type="match status" value="1"/>
</dbReference>
<evidence type="ECO:0000256" key="2">
    <source>
        <dbReference type="ARBA" id="ARBA00022515"/>
    </source>
</evidence>
<keyword evidence="7 12" id="KW-0863">Zinc-finger</keyword>
<dbReference type="SMART" id="SM00766">
    <property type="entry name" value="DnaG_DnaB_bind"/>
    <property type="match status" value="1"/>
</dbReference>
<dbReference type="PROSITE" id="PS50880">
    <property type="entry name" value="TOPRIM"/>
    <property type="match status" value="1"/>
</dbReference>
<keyword evidence="10 12" id="KW-0238">DNA-binding</keyword>
<dbReference type="InterPro" id="IPR030846">
    <property type="entry name" value="DnaG_bac"/>
</dbReference>
<evidence type="ECO:0000256" key="8">
    <source>
        <dbReference type="ARBA" id="ARBA00022833"/>
    </source>
</evidence>
<dbReference type="STRING" id="349124.Hhal_1100"/>
<name>A1WW14_HALHL</name>
<keyword evidence="6 12" id="KW-0479">Metal-binding</keyword>
<feature type="region of interest" description="Disordered" evidence="15">
    <location>
        <begin position="423"/>
        <end position="450"/>
    </location>
</feature>
<dbReference type="InterPro" id="IPR006295">
    <property type="entry name" value="DNA_primase_DnaG"/>
</dbReference>
<comment type="catalytic activity">
    <reaction evidence="12">
        <text>ssDNA + n NTP = ssDNA/pppN(pN)n-1 hybrid + (n-1) diphosphate.</text>
        <dbReference type="EC" id="2.7.7.101"/>
    </reaction>
</comment>
<keyword evidence="5 12" id="KW-0235">DNA replication</keyword>
<keyword evidence="2 12" id="KW-0639">Primosome</keyword>
<dbReference type="OrthoDB" id="9803773at2"/>
<comment type="domain">
    <text evidence="12">Contains an N-terminal zinc-binding domain, a central core domain that contains the primase activity, and a C-terminal DnaB-binding domain.</text>
</comment>
<keyword evidence="9" id="KW-0460">Magnesium</keyword>
<dbReference type="InterPro" id="IPR019475">
    <property type="entry name" value="DNA_primase_DnaB-bd"/>
</dbReference>
<dbReference type="Pfam" id="PF08278">
    <property type="entry name" value="DnaG_DnaB_bind"/>
    <property type="match status" value="1"/>
</dbReference>
<dbReference type="SMART" id="SM00400">
    <property type="entry name" value="ZnF_CHCC"/>
    <property type="match status" value="1"/>
</dbReference>
<dbReference type="Proteomes" id="UP000000647">
    <property type="component" value="Chromosome"/>
</dbReference>
<dbReference type="InterPro" id="IPR034151">
    <property type="entry name" value="TOPRIM_DnaG_bac"/>
</dbReference>
<evidence type="ECO:0000256" key="11">
    <source>
        <dbReference type="ARBA" id="ARBA00023163"/>
    </source>
</evidence>
<dbReference type="SMART" id="SM00493">
    <property type="entry name" value="TOPRIM"/>
    <property type="match status" value="1"/>
</dbReference>
<keyword evidence="4 12" id="KW-0548">Nucleotidyltransferase</keyword>
<dbReference type="HOGENOM" id="CLU_013501_5_1_6"/>
<reference evidence="18" key="1">
    <citation type="submission" date="2006-12" db="EMBL/GenBank/DDBJ databases">
        <title>Complete sequence of Halorhodospira halophila SL1.</title>
        <authorList>
            <consortium name="US DOE Joint Genome Institute"/>
            <person name="Copeland A."/>
            <person name="Lucas S."/>
            <person name="Lapidus A."/>
            <person name="Barry K."/>
            <person name="Detter J.C."/>
            <person name="Glavina del Rio T."/>
            <person name="Hammon N."/>
            <person name="Israni S."/>
            <person name="Dalin E."/>
            <person name="Tice H."/>
            <person name="Pitluck S."/>
            <person name="Saunders E."/>
            <person name="Brettin T."/>
            <person name="Bruce D."/>
            <person name="Han C."/>
            <person name="Tapia R."/>
            <person name="Schmutz J."/>
            <person name="Larimer F."/>
            <person name="Land M."/>
            <person name="Hauser L."/>
            <person name="Kyrpides N."/>
            <person name="Mikhailova N."/>
            <person name="Hoff W."/>
            <person name="Richardson P."/>
        </authorList>
    </citation>
    <scope>NUCLEOTIDE SEQUENCE [LARGE SCALE GENOMIC DNA]</scope>
    <source>
        <strain evidence="18">DSM 244 / SL1</strain>
    </source>
</reference>
<dbReference type="Gene3D" id="3.90.580.10">
    <property type="entry name" value="Zinc finger, CHC2-type domain"/>
    <property type="match status" value="1"/>
</dbReference>
<dbReference type="Pfam" id="PF08275">
    <property type="entry name" value="DNAG_N"/>
    <property type="match status" value="1"/>
</dbReference>
<dbReference type="InterPro" id="IPR016136">
    <property type="entry name" value="DNA_helicase_N/primase_C"/>
</dbReference>
<evidence type="ECO:0000256" key="15">
    <source>
        <dbReference type="SAM" id="MobiDB-lite"/>
    </source>
</evidence>
<comment type="similarity">
    <text evidence="12 13">Belongs to the DnaG primase family.</text>
</comment>
<dbReference type="Gene3D" id="3.90.980.10">
    <property type="entry name" value="DNA primase, catalytic core, N-terminal domain"/>
    <property type="match status" value="1"/>
</dbReference>
<evidence type="ECO:0000256" key="5">
    <source>
        <dbReference type="ARBA" id="ARBA00022705"/>
    </source>
</evidence>